<feature type="transmembrane region" description="Helical" evidence="7">
    <location>
        <begin position="848"/>
        <end position="871"/>
    </location>
</feature>
<evidence type="ECO:0000256" key="7">
    <source>
        <dbReference type="SAM" id="Phobius"/>
    </source>
</evidence>
<sequence>MEVGVLVIRRIARDWRRTAATGLSVLLAVTAFVVLTGSAEQARLEVTSTVDANYRSSYDVLVRPKGSQTTIEASTGRVRPNYLSGLYGGITTAQANAVARIPGVEVSAPIAMVGQVFQTVDVPIDVTDLVGDSGSALLRFSTTEESMRGLAKTAGSDGYLYVSNGIDLDLSGEENPVVQLLPSGKTVPVCRDAAQRPDSPFTTDARWTPQCWDRSNGSNGTRWPYQEGHFVIRVRMSFPVTVAAIDPAAEAALTGLDRAMVTGSYLTQQDTVGSSDPGGIPVPAIVSSRTLVDQTDRVRVDRLSPDAVRALQRGLTRQQARALVTSSSPVDSRTFTLTAQQGHDAWLQGQRGGLPGGSLLPGRWMAPSSVTYRQRPDGVLMPDPVKNDASIWTDTYYLNIPFAPVPMAAADTGYRQITAATRNSRSTDPLPLLVAKGTFDPNKIRSFSELSKLPLETYQSPTVGAANDATRAALKGRDLAPDANPAGYVQSPPFVLTTLKALPALTSRAFTWPTDSKTPSAPISAVRVRVAGVTGADPASRERIRLAAERITQATGLAVDITVGSSPRPTPVALPATAHGAPALMVSENWVQKGVAATVTSAVDRKSLALFLLILLTTALAVSISANASVRARRIELGVLSCLGWRPGLITRHVIGELLTVGAAAGLAGAVLSIPAGRAFGASVPLSRATLAVPAAVLLTLIAGLIPARRAARATPADAIRPAVTARTPIRVPLRGPATMGLGYLLRTPARAMTGAVALAMGVAALTALTGISVAFQGSVVGTLLGDAVSVQVRGPDIVAAVVMTVIGLGCLLDILYLDLREQAPQYAALQASGWRDNTLTRLITTQAAIIGAIGAFLGAGLGLAAVALLTGITGQVLLVAAGIALAGLAATSLLALLPARRLRHLPTAELLSRE</sequence>
<dbReference type="InterPro" id="IPR050250">
    <property type="entry name" value="Macrolide_Exporter_MacB"/>
</dbReference>
<dbReference type="Pfam" id="PF02687">
    <property type="entry name" value="FtsX"/>
    <property type="match status" value="2"/>
</dbReference>
<feature type="transmembrane region" description="Helical" evidence="7">
    <location>
        <begin position="877"/>
        <end position="898"/>
    </location>
</feature>
<keyword evidence="3 7" id="KW-0812">Transmembrane</keyword>
<name>A0ABN2TRP5_9MICO</name>
<feature type="transmembrane region" description="Helical" evidence="7">
    <location>
        <begin position="608"/>
        <end position="630"/>
    </location>
</feature>
<feature type="domain" description="ABC3 transporter permease C-terminal" evidence="8">
    <location>
        <begin position="798"/>
        <end position="907"/>
    </location>
</feature>
<keyword evidence="10" id="KW-1185">Reference proteome</keyword>
<evidence type="ECO:0000256" key="2">
    <source>
        <dbReference type="ARBA" id="ARBA00022475"/>
    </source>
</evidence>
<evidence type="ECO:0000313" key="9">
    <source>
        <dbReference type="EMBL" id="GAA2018185.1"/>
    </source>
</evidence>
<dbReference type="PANTHER" id="PTHR30572">
    <property type="entry name" value="MEMBRANE COMPONENT OF TRANSPORTER-RELATED"/>
    <property type="match status" value="1"/>
</dbReference>
<feature type="domain" description="ABC3 transporter permease C-terminal" evidence="8">
    <location>
        <begin position="610"/>
        <end position="716"/>
    </location>
</feature>
<keyword evidence="2" id="KW-1003">Cell membrane</keyword>
<keyword evidence="4 7" id="KW-1133">Transmembrane helix</keyword>
<dbReference type="InterPro" id="IPR003838">
    <property type="entry name" value="ABC3_permease_C"/>
</dbReference>
<feature type="transmembrane region" description="Helical" evidence="7">
    <location>
        <begin position="19"/>
        <end position="39"/>
    </location>
</feature>
<evidence type="ECO:0000256" key="5">
    <source>
        <dbReference type="ARBA" id="ARBA00023136"/>
    </source>
</evidence>
<feature type="transmembrane region" description="Helical" evidence="7">
    <location>
        <begin position="686"/>
        <end position="706"/>
    </location>
</feature>
<evidence type="ECO:0000256" key="4">
    <source>
        <dbReference type="ARBA" id="ARBA00022989"/>
    </source>
</evidence>
<comment type="subcellular location">
    <subcellularLocation>
        <location evidence="1">Cell membrane</location>
        <topology evidence="1">Multi-pass membrane protein</topology>
    </subcellularLocation>
</comment>
<protein>
    <recommendedName>
        <fullName evidence="8">ABC3 transporter permease C-terminal domain-containing protein</fullName>
    </recommendedName>
</protein>
<organism evidence="9 10">
    <name type="scientific">Terrabacter terrae</name>
    <dbReference type="NCBI Taxonomy" id="318434"/>
    <lineage>
        <taxon>Bacteria</taxon>
        <taxon>Bacillati</taxon>
        <taxon>Actinomycetota</taxon>
        <taxon>Actinomycetes</taxon>
        <taxon>Micrococcales</taxon>
        <taxon>Intrasporangiaceae</taxon>
        <taxon>Terrabacter</taxon>
    </lineage>
</organism>
<dbReference type="Proteomes" id="UP001501285">
    <property type="component" value="Unassembled WGS sequence"/>
</dbReference>
<proteinExistence type="inferred from homology"/>
<evidence type="ECO:0000259" key="8">
    <source>
        <dbReference type="Pfam" id="PF02687"/>
    </source>
</evidence>
<comment type="similarity">
    <text evidence="6">Belongs to the ABC-4 integral membrane protein family.</text>
</comment>
<dbReference type="PANTHER" id="PTHR30572:SF4">
    <property type="entry name" value="ABC TRANSPORTER PERMEASE YTRF"/>
    <property type="match status" value="1"/>
</dbReference>
<keyword evidence="5 7" id="KW-0472">Membrane</keyword>
<accession>A0ABN2TRP5</accession>
<dbReference type="RefSeq" id="WP_343986269.1">
    <property type="nucleotide sequence ID" value="NZ_BAAANB010000001.1"/>
</dbReference>
<evidence type="ECO:0000256" key="6">
    <source>
        <dbReference type="ARBA" id="ARBA00038076"/>
    </source>
</evidence>
<evidence type="ECO:0000256" key="1">
    <source>
        <dbReference type="ARBA" id="ARBA00004651"/>
    </source>
</evidence>
<evidence type="ECO:0000313" key="10">
    <source>
        <dbReference type="Proteomes" id="UP001501285"/>
    </source>
</evidence>
<gene>
    <name evidence="9" type="ORF">GCM10009740_02390</name>
</gene>
<feature type="transmembrane region" description="Helical" evidence="7">
    <location>
        <begin position="654"/>
        <end position="674"/>
    </location>
</feature>
<dbReference type="EMBL" id="BAAANB010000001">
    <property type="protein sequence ID" value="GAA2018185.1"/>
    <property type="molecule type" value="Genomic_DNA"/>
</dbReference>
<feature type="transmembrane region" description="Helical" evidence="7">
    <location>
        <begin position="756"/>
        <end position="778"/>
    </location>
</feature>
<evidence type="ECO:0000256" key="3">
    <source>
        <dbReference type="ARBA" id="ARBA00022692"/>
    </source>
</evidence>
<comment type="caution">
    <text evidence="9">The sequence shown here is derived from an EMBL/GenBank/DDBJ whole genome shotgun (WGS) entry which is preliminary data.</text>
</comment>
<feature type="transmembrane region" description="Helical" evidence="7">
    <location>
        <begin position="798"/>
        <end position="818"/>
    </location>
</feature>
<reference evidence="9 10" key="1">
    <citation type="journal article" date="2019" name="Int. J. Syst. Evol. Microbiol.">
        <title>The Global Catalogue of Microorganisms (GCM) 10K type strain sequencing project: providing services to taxonomists for standard genome sequencing and annotation.</title>
        <authorList>
            <consortium name="The Broad Institute Genomics Platform"/>
            <consortium name="The Broad Institute Genome Sequencing Center for Infectious Disease"/>
            <person name="Wu L."/>
            <person name="Ma J."/>
        </authorList>
    </citation>
    <scope>NUCLEOTIDE SEQUENCE [LARGE SCALE GENOMIC DNA]</scope>
    <source>
        <strain evidence="9 10">JCM 14283</strain>
    </source>
</reference>